<dbReference type="RefSeq" id="WP_369600638.1">
    <property type="nucleotide sequence ID" value="NZ_CP154858.1"/>
</dbReference>
<comment type="subcellular location">
    <subcellularLocation>
        <location evidence="1">Cell membrane</location>
        <topology evidence="1">Multi-pass membrane protein</topology>
    </subcellularLocation>
</comment>
<feature type="transmembrane region" description="Helical" evidence="6">
    <location>
        <begin position="283"/>
        <end position="305"/>
    </location>
</feature>
<keyword evidence="4 6" id="KW-1133">Transmembrane helix</keyword>
<evidence type="ECO:0000256" key="5">
    <source>
        <dbReference type="ARBA" id="ARBA00023136"/>
    </source>
</evidence>
<dbReference type="EMBL" id="CP154858">
    <property type="protein sequence ID" value="XDT71611.1"/>
    <property type="molecule type" value="Genomic_DNA"/>
</dbReference>
<gene>
    <name evidence="8" type="ORF">AAIA72_12435</name>
</gene>
<evidence type="ECO:0000256" key="3">
    <source>
        <dbReference type="ARBA" id="ARBA00022692"/>
    </source>
</evidence>
<dbReference type="Gene3D" id="3.30.450.20">
    <property type="entry name" value="PAS domain"/>
    <property type="match status" value="2"/>
</dbReference>
<keyword evidence="5 6" id="KW-0472">Membrane</keyword>
<dbReference type="Pfam" id="PF02743">
    <property type="entry name" value="dCache_1"/>
    <property type="match status" value="1"/>
</dbReference>
<reference evidence="8" key="1">
    <citation type="submission" date="2024-05" db="EMBL/GenBank/DDBJ databases">
        <title>Genome sequencing of novel strain.</title>
        <authorList>
            <person name="Ganbat D."/>
            <person name="Ganbat S."/>
            <person name="Lee S.-J."/>
        </authorList>
    </citation>
    <scope>NUCLEOTIDE SEQUENCE</scope>
    <source>
        <strain evidence="8">SMD15-11</strain>
    </source>
</reference>
<name>A0AB39UUY2_9GAMM</name>
<evidence type="ECO:0000256" key="4">
    <source>
        <dbReference type="ARBA" id="ARBA00022989"/>
    </source>
</evidence>
<feature type="domain" description="Cache" evidence="7">
    <location>
        <begin position="45"/>
        <end position="268"/>
    </location>
</feature>
<evidence type="ECO:0000256" key="2">
    <source>
        <dbReference type="ARBA" id="ARBA00022475"/>
    </source>
</evidence>
<protein>
    <submittedName>
        <fullName evidence="8">Cache domain-containing protein</fullName>
    </submittedName>
</protein>
<evidence type="ECO:0000256" key="1">
    <source>
        <dbReference type="ARBA" id="ARBA00004651"/>
    </source>
</evidence>
<dbReference type="InterPro" id="IPR033479">
    <property type="entry name" value="dCache_1"/>
</dbReference>
<keyword evidence="3 6" id="KW-0812">Transmembrane</keyword>
<dbReference type="AlphaFoldDB" id="A0AB39UUY2"/>
<evidence type="ECO:0000313" key="8">
    <source>
        <dbReference type="EMBL" id="XDT71611.1"/>
    </source>
</evidence>
<accession>A0AB39UUY2</accession>
<dbReference type="GO" id="GO:0005886">
    <property type="term" value="C:plasma membrane"/>
    <property type="evidence" value="ECO:0007669"/>
    <property type="project" value="UniProtKB-SubCell"/>
</dbReference>
<organism evidence="8">
    <name type="scientific">Thermohahella caldifontis</name>
    <dbReference type="NCBI Taxonomy" id="3142973"/>
    <lineage>
        <taxon>Bacteria</taxon>
        <taxon>Pseudomonadati</taxon>
        <taxon>Pseudomonadota</taxon>
        <taxon>Gammaproteobacteria</taxon>
        <taxon>Oceanospirillales</taxon>
        <taxon>Hahellaceae</taxon>
        <taxon>Thermohahella</taxon>
    </lineage>
</organism>
<sequence length="330" mass="37585">MTRQKLLRILFLTVCLFVFVFPAVIGAGFAWVYYPERFEEAKAFLRERNESIGVFIDGYFKELRNTVRILAAMPEVSEIPWLDGAGKAKVLRLYREIQRQNPNIYYIYSGYTDGSLLINDYEPPPGYDPRVRPWYKAVMGAPVPGKEVVGLLYREAKTQELLLATVHILESPEHGFTGAVSIDSYTREISAQIERRSDIYHSARSFIVDDKGTILVHPQPEYIGRNVEEIFGENPVIRAGTYFPYVEGLQRRVAYISGIPIAGWRLVTTVDEEEIRGPILRRLSLYALALMVVCLALGLILAYIWRNRVIRPLLSLATAQASGWRCRSAC</sequence>
<dbReference type="KEGG" id="tcd:AAIA72_12435"/>
<keyword evidence="2" id="KW-1003">Cell membrane</keyword>
<proteinExistence type="predicted"/>
<evidence type="ECO:0000256" key="6">
    <source>
        <dbReference type="SAM" id="Phobius"/>
    </source>
</evidence>
<evidence type="ECO:0000259" key="7">
    <source>
        <dbReference type="Pfam" id="PF02743"/>
    </source>
</evidence>
<dbReference type="CDD" id="cd12912">
    <property type="entry name" value="PDC2_MCP_like"/>
    <property type="match status" value="1"/>
</dbReference>